<dbReference type="RefSeq" id="WP_090708360.1">
    <property type="nucleotide sequence ID" value="NZ_FOVM01000001.1"/>
</dbReference>
<name>A0A1I4YQ67_9MICO</name>
<dbReference type="STRING" id="995034.SAMN05216219_0424"/>
<reference evidence="3" key="1">
    <citation type="submission" date="2016-10" db="EMBL/GenBank/DDBJ databases">
        <authorList>
            <person name="Varghese N."/>
            <person name="Submissions S."/>
        </authorList>
    </citation>
    <scope>NUCLEOTIDE SEQUENCE [LARGE SCALE GENOMIC DNA]</scope>
    <source>
        <strain evidence="3">CGMCC 1.11101</strain>
    </source>
</reference>
<dbReference type="OrthoDB" id="9961853at2"/>
<keyword evidence="1" id="KW-1133">Transmembrane helix</keyword>
<evidence type="ECO:0000313" key="3">
    <source>
        <dbReference type="Proteomes" id="UP000198867"/>
    </source>
</evidence>
<feature type="transmembrane region" description="Helical" evidence="1">
    <location>
        <begin position="124"/>
        <end position="144"/>
    </location>
</feature>
<evidence type="ECO:0000313" key="2">
    <source>
        <dbReference type="EMBL" id="SFN40156.1"/>
    </source>
</evidence>
<organism evidence="2 3">
    <name type="scientific">Mycetocola miduiensis</name>
    <dbReference type="NCBI Taxonomy" id="995034"/>
    <lineage>
        <taxon>Bacteria</taxon>
        <taxon>Bacillati</taxon>
        <taxon>Actinomycetota</taxon>
        <taxon>Actinomycetes</taxon>
        <taxon>Micrococcales</taxon>
        <taxon>Microbacteriaceae</taxon>
        <taxon>Mycetocola</taxon>
    </lineage>
</organism>
<dbReference type="AlphaFoldDB" id="A0A1I4YQ67"/>
<dbReference type="Proteomes" id="UP000198867">
    <property type="component" value="Unassembled WGS sequence"/>
</dbReference>
<sequence>MVVPLRRWGLAGLTAALGALLLVGGLAVAVGDALLRSDAATAAVTLSAEERRQLDEAGMSDSIEVDAGFFRRMMIVQNLSSGGPMPESAYEIYEDEDGVVSMSWGWFQEGISPGSWGGWQLKPVGILSFAGLALILASVFVAAARWESRHPLS</sequence>
<proteinExistence type="predicted"/>
<dbReference type="EMBL" id="FOVM01000001">
    <property type="protein sequence ID" value="SFN40156.1"/>
    <property type="molecule type" value="Genomic_DNA"/>
</dbReference>
<accession>A0A1I4YQ67</accession>
<evidence type="ECO:0000256" key="1">
    <source>
        <dbReference type="SAM" id="Phobius"/>
    </source>
</evidence>
<protein>
    <submittedName>
        <fullName evidence="2">Uncharacterized protein</fullName>
    </submittedName>
</protein>
<gene>
    <name evidence="2" type="ORF">SAMN05216219_0424</name>
</gene>
<keyword evidence="1" id="KW-0472">Membrane</keyword>
<keyword evidence="1" id="KW-0812">Transmembrane</keyword>
<keyword evidence="3" id="KW-1185">Reference proteome</keyword>